<reference evidence="1" key="1">
    <citation type="submission" date="2021-02" db="EMBL/GenBank/DDBJ databases">
        <authorList>
            <consortium name="DOE Joint Genome Institute"/>
            <person name="Ahrendt S."/>
            <person name="Looney B.P."/>
            <person name="Miyauchi S."/>
            <person name="Morin E."/>
            <person name="Drula E."/>
            <person name="Courty P.E."/>
            <person name="Chicoki N."/>
            <person name="Fauchery L."/>
            <person name="Kohler A."/>
            <person name="Kuo A."/>
            <person name="Labutti K."/>
            <person name="Pangilinan J."/>
            <person name="Lipzen A."/>
            <person name="Riley R."/>
            <person name="Andreopoulos W."/>
            <person name="He G."/>
            <person name="Johnson J."/>
            <person name="Barry K.W."/>
            <person name="Grigoriev I.V."/>
            <person name="Nagy L."/>
            <person name="Hibbett D."/>
            <person name="Henrissat B."/>
            <person name="Matheny P.B."/>
            <person name="Labbe J."/>
            <person name="Martin F."/>
        </authorList>
    </citation>
    <scope>NUCLEOTIDE SEQUENCE</scope>
    <source>
        <strain evidence="1">FP105234-sp</strain>
    </source>
</reference>
<organism evidence="1 2">
    <name type="scientific">Auriscalpium vulgare</name>
    <dbReference type="NCBI Taxonomy" id="40419"/>
    <lineage>
        <taxon>Eukaryota</taxon>
        <taxon>Fungi</taxon>
        <taxon>Dikarya</taxon>
        <taxon>Basidiomycota</taxon>
        <taxon>Agaricomycotina</taxon>
        <taxon>Agaricomycetes</taxon>
        <taxon>Russulales</taxon>
        <taxon>Auriscalpiaceae</taxon>
        <taxon>Auriscalpium</taxon>
    </lineage>
</organism>
<protein>
    <submittedName>
        <fullName evidence="1">Glycosyltransferase family 76 protein</fullName>
    </submittedName>
</protein>
<reference evidence="1" key="2">
    <citation type="journal article" date="2022" name="New Phytol.">
        <title>Evolutionary transition to the ectomycorrhizal habit in the genomes of a hyperdiverse lineage of mushroom-forming fungi.</title>
        <authorList>
            <person name="Looney B."/>
            <person name="Miyauchi S."/>
            <person name="Morin E."/>
            <person name="Drula E."/>
            <person name="Courty P.E."/>
            <person name="Kohler A."/>
            <person name="Kuo A."/>
            <person name="LaButti K."/>
            <person name="Pangilinan J."/>
            <person name="Lipzen A."/>
            <person name="Riley R."/>
            <person name="Andreopoulos W."/>
            <person name="He G."/>
            <person name="Johnson J."/>
            <person name="Nolan M."/>
            <person name="Tritt A."/>
            <person name="Barry K.W."/>
            <person name="Grigoriev I.V."/>
            <person name="Nagy L.G."/>
            <person name="Hibbett D."/>
            <person name="Henrissat B."/>
            <person name="Matheny P.B."/>
            <person name="Labbe J."/>
            <person name="Martin F.M."/>
        </authorList>
    </citation>
    <scope>NUCLEOTIDE SEQUENCE</scope>
    <source>
        <strain evidence="1">FP105234-sp</strain>
    </source>
</reference>
<accession>A0ACB8S176</accession>
<name>A0ACB8S176_9AGAM</name>
<comment type="caution">
    <text evidence="1">The sequence shown here is derived from an EMBL/GenBank/DDBJ whole genome shotgun (WGS) entry which is preliminary data.</text>
</comment>
<gene>
    <name evidence="1" type="ORF">FA95DRAFT_1594281</name>
</gene>
<evidence type="ECO:0000313" key="1">
    <source>
        <dbReference type="EMBL" id="KAI0049857.1"/>
    </source>
</evidence>
<evidence type="ECO:0000313" key="2">
    <source>
        <dbReference type="Proteomes" id="UP000814033"/>
    </source>
</evidence>
<keyword evidence="2" id="KW-1185">Reference proteome</keyword>
<proteinExistence type="predicted"/>
<sequence length="425" mass="46410">MAMRSRRHRRLLALLTVVSRVLTGVLLYLSSHLPLFDASPRTVLPPSDFPSLASSLLRWDAFYFRAIAEHGYVYEQQWAFFPGMPLLLRALALLPTVLQPLAPAAAASASVHTLYELTALHFPRAPAFAYLAALLSLLPLSPATLYFAEPLFTLFSYKGMLACARKSHFTASIFFFLAATIRSNGILLAIYVPWDILVDPFLRTRNLRHLLPSTVLRAGLHALAPLLPSLIHQARAYRAFCLPPPGLAAPEWCGRALPSIYTHAQSTYWRVGFLTYWTPAQAPNILLALPVLALLLWWSATTLHTQITALVRPPQSGAPKDLPHAPSLIPHALHALVLALTLLLAAHTQIALRLAPALPATAWAGAALLAAQPPPSGSVHWGPDVRGGKTKAHAWRARLGRAWVGWSVVWGATSVVLWGAFLPPA</sequence>
<dbReference type="EMBL" id="MU275868">
    <property type="protein sequence ID" value="KAI0049857.1"/>
    <property type="molecule type" value="Genomic_DNA"/>
</dbReference>
<dbReference type="Proteomes" id="UP000814033">
    <property type="component" value="Unassembled WGS sequence"/>
</dbReference>